<proteinExistence type="predicted"/>
<name>A0ABQ5DAC2_9ASTR</name>
<comment type="caution">
    <text evidence="1">The sequence shown here is derived from an EMBL/GenBank/DDBJ whole genome shotgun (WGS) entry which is preliminary data.</text>
</comment>
<reference evidence="1" key="1">
    <citation type="journal article" date="2022" name="Int. J. Mol. Sci.">
        <title>Draft Genome of Tanacetum Coccineum: Genomic Comparison of Closely Related Tanacetum-Family Plants.</title>
        <authorList>
            <person name="Yamashiro T."/>
            <person name="Shiraishi A."/>
            <person name="Nakayama K."/>
            <person name="Satake H."/>
        </authorList>
    </citation>
    <scope>NUCLEOTIDE SEQUENCE</scope>
</reference>
<sequence length="110" mass="12522">MAAQMMEDSQTVYLSIHAHGIMPTFPKLLSVWRAMLYGAEAEYTMLLGGPINRNYNETTMKPERALKEEVRWTEVKLQFSSGVMILLDFATLDADQVMESEIKAAKEMMV</sequence>
<gene>
    <name evidence="1" type="ORF">Tco_0926625</name>
</gene>
<evidence type="ECO:0000313" key="2">
    <source>
        <dbReference type="Proteomes" id="UP001151760"/>
    </source>
</evidence>
<organism evidence="1 2">
    <name type="scientific">Tanacetum coccineum</name>
    <dbReference type="NCBI Taxonomy" id="301880"/>
    <lineage>
        <taxon>Eukaryota</taxon>
        <taxon>Viridiplantae</taxon>
        <taxon>Streptophyta</taxon>
        <taxon>Embryophyta</taxon>
        <taxon>Tracheophyta</taxon>
        <taxon>Spermatophyta</taxon>
        <taxon>Magnoliopsida</taxon>
        <taxon>eudicotyledons</taxon>
        <taxon>Gunneridae</taxon>
        <taxon>Pentapetalae</taxon>
        <taxon>asterids</taxon>
        <taxon>campanulids</taxon>
        <taxon>Asterales</taxon>
        <taxon>Asteraceae</taxon>
        <taxon>Asteroideae</taxon>
        <taxon>Anthemideae</taxon>
        <taxon>Anthemidinae</taxon>
        <taxon>Tanacetum</taxon>
    </lineage>
</organism>
<accession>A0ABQ5DAC2</accession>
<protein>
    <submittedName>
        <fullName evidence="1">Uncharacterized protein</fullName>
    </submittedName>
</protein>
<keyword evidence="2" id="KW-1185">Reference proteome</keyword>
<reference evidence="1" key="2">
    <citation type="submission" date="2022-01" db="EMBL/GenBank/DDBJ databases">
        <authorList>
            <person name="Yamashiro T."/>
            <person name="Shiraishi A."/>
            <person name="Satake H."/>
            <person name="Nakayama K."/>
        </authorList>
    </citation>
    <scope>NUCLEOTIDE SEQUENCE</scope>
</reference>
<evidence type="ECO:0000313" key="1">
    <source>
        <dbReference type="EMBL" id="GJT36206.1"/>
    </source>
</evidence>
<dbReference type="EMBL" id="BQNB010015117">
    <property type="protein sequence ID" value="GJT36206.1"/>
    <property type="molecule type" value="Genomic_DNA"/>
</dbReference>
<dbReference type="Proteomes" id="UP001151760">
    <property type="component" value="Unassembled WGS sequence"/>
</dbReference>